<comment type="function">
    <text evidence="4">Part of the outer membrane protein assembly complex, which is involved in assembly and insertion of beta-barrel proteins into the outer membrane.</text>
</comment>
<organism evidence="7 8">
    <name type="scientific">Marinobacter persicus</name>
    <dbReference type="NCBI Taxonomy" id="930118"/>
    <lineage>
        <taxon>Bacteria</taxon>
        <taxon>Pseudomonadati</taxon>
        <taxon>Pseudomonadota</taxon>
        <taxon>Gammaproteobacteria</taxon>
        <taxon>Pseudomonadales</taxon>
        <taxon>Marinobacteraceae</taxon>
        <taxon>Marinobacter</taxon>
    </lineage>
</organism>
<dbReference type="InterPro" id="IPR011047">
    <property type="entry name" value="Quinoprotein_ADH-like_sf"/>
</dbReference>
<dbReference type="InterPro" id="IPR018391">
    <property type="entry name" value="PQQ_b-propeller_rpt"/>
</dbReference>
<dbReference type="GO" id="GO:0051205">
    <property type="term" value="P:protein insertion into membrane"/>
    <property type="evidence" value="ECO:0007669"/>
    <property type="project" value="UniProtKB-UniRule"/>
</dbReference>
<dbReference type="Proteomes" id="UP000199445">
    <property type="component" value="Unassembled WGS sequence"/>
</dbReference>
<reference evidence="7 8" key="1">
    <citation type="submission" date="2016-10" db="EMBL/GenBank/DDBJ databases">
        <authorList>
            <person name="de Groot N.N."/>
        </authorList>
    </citation>
    <scope>NUCLEOTIDE SEQUENCE [LARGE SCALE GENOMIC DNA]</scope>
    <source>
        <strain evidence="7 8">IBRC-M 10445</strain>
    </source>
</reference>
<keyword evidence="4" id="KW-0449">Lipoprotein</keyword>
<comment type="similarity">
    <text evidence="4">Belongs to the BamB family.</text>
</comment>
<evidence type="ECO:0000256" key="3">
    <source>
        <dbReference type="ARBA" id="ARBA00023237"/>
    </source>
</evidence>
<dbReference type="GO" id="GO:0043165">
    <property type="term" value="P:Gram-negative-bacterium-type cell outer membrane assembly"/>
    <property type="evidence" value="ECO:0007669"/>
    <property type="project" value="UniProtKB-UniRule"/>
</dbReference>
<keyword evidence="1 4" id="KW-0732">Signal</keyword>
<dbReference type="HAMAP" id="MF_00923">
    <property type="entry name" value="OM_assembly_BamB"/>
    <property type="match status" value="1"/>
</dbReference>
<dbReference type="PANTHER" id="PTHR34512">
    <property type="entry name" value="CELL SURFACE PROTEIN"/>
    <property type="match status" value="1"/>
</dbReference>
<sequence>MMLTRAFRQRALAPLVSGLVLVLAGCSSNEIIEQPDPVPDIDESVELDRVWHTSVGDGHDDEFLQLSPVYNGNVIYAASADGIIKSVNPENGDTRWTTELDERIFAGPGADGGQVYVVTRDAELIALANDGSGEQWRVSLPTEAIASPQSNGSLVAVQTIDGRLMAFDTGDGEGLWQYEAQVPVLTMRTTAAPLVGGDIVIASFANGRMVALSAEAGQPIWQYQVGQPQGRTELERLVDIGGQPLVLDSAVMVAGYQGKLALVDIRSGQEIWSRPASSFNGPAIGGGNIYLSDANGDVVALRGSDRREIWVQDNLSWRQLTRPAVSGEFVVVGDYEGYLHVLAQEDGSLVGQEHVDSDGLRVPVQVLRNGDILVYSNDGDLASYRLRQDD</sequence>
<feature type="chain" id="PRO_5011804419" description="Outer membrane protein assembly factor BamB" evidence="5">
    <location>
        <begin position="25"/>
        <end position="390"/>
    </location>
</feature>
<dbReference type="RefSeq" id="WP_091705893.1">
    <property type="nucleotide sequence ID" value="NZ_BMYN01000006.1"/>
</dbReference>
<dbReference type="AlphaFoldDB" id="A0A1I3WUV6"/>
<dbReference type="Pfam" id="PF13360">
    <property type="entry name" value="PQQ_2"/>
    <property type="match status" value="1"/>
</dbReference>
<evidence type="ECO:0000313" key="8">
    <source>
        <dbReference type="Proteomes" id="UP000199445"/>
    </source>
</evidence>
<dbReference type="SMART" id="SM00564">
    <property type="entry name" value="PQQ"/>
    <property type="match status" value="6"/>
</dbReference>
<comment type="subcellular location">
    <subcellularLocation>
        <location evidence="4">Cell outer membrane</location>
        <topology evidence="4">Lipid-anchor</topology>
    </subcellularLocation>
</comment>
<dbReference type="InterPro" id="IPR002372">
    <property type="entry name" value="PQQ_rpt_dom"/>
</dbReference>
<dbReference type="EMBL" id="FOSC01000010">
    <property type="protein sequence ID" value="SFK11285.1"/>
    <property type="molecule type" value="Genomic_DNA"/>
</dbReference>
<dbReference type="GO" id="GO:0009279">
    <property type="term" value="C:cell outer membrane"/>
    <property type="evidence" value="ECO:0007669"/>
    <property type="project" value="UniProtKB-SubCell"/>
</dbReference>
<keyword evidence="3 4" id="KW-0998">Cell outer membrane</keyword>
<keyword evidence="4" id="KW-0564">Palmitate</keyword>
<comment type="subunit">
    <text evidence="4">Part of the Bam complex.</text>
</comment>
<gene>
    <name evidence="4" type="primary">bamB</name>
    <name evidence="7" type="ORF">SAMN05216429_110150</name>
</gene>
<keyword evidence="8" id="KW-1185">Reference proteome</keyword>
<feature type="domain" description="Pyrrolo-quinoline quinone repeat" evidence="6">
    <location>
        <begin position="81"/>
        <end position="311"/>
    </location>
</feature>
<feature type="signal peptide" evidence="5">
    <location>
        <begin position="1"/>
        <end position="24"/>
    </location>
</feature>
<name>A0A1I3WUV6_9GAMM</name>
<evidence type="ECO:0000313" key="7">
    <source>
        <dbReference type="EMBL" id="SFK11285.1"/>
    </source>
</evidence>
<dbReference type="PANTHER" id="PTHR34512:SF30">
    <property type="entry name" value="OUTER MEMBRANE PROTEIN ASSEMBLY FACTOR BAMB"/>
    <property type="match status" value="1"/>
</dbReference>
<evidence type="ECO:0000256" key="1">
    <source>
        <dbReference type="ARBA" id="ARBA00022729"/>
    </source>
</evidence>
<keyword evidence="2 4" id="KW-0472">Membrane</keyword>
<dbReference type="Gene3D" id="2.130.10.10">
    <property type="entry name" value="YVTN repeat-like/Quinoprotein amine dehydrogenase"/>
    <property type="match status" value="1"/>
</dbReference>
<dbReference type="NCBIfam" id="TIGR03300">
    <property type="entry name" value="assembly_YfgL"/>
    <property type="match status" value="1"/>
</dbReference>
<proteinExistence type="inferred from homology"/>
<evidence type="ECO:0000256" key="2">
    <source>
        <dbReference type="ARBA" id="ARBA00023136"/>
    </source>
</evidence>
<evidence type="ECO:0000256" key="5">
    <source>
        <dbReference type="SAM" id="SignalP"/>
    </source>
</evidence>
<dbReference type="SUPFAM" id="SSF50998">
    <property type="entry name" value="Quinoprotein alcohol dehydrogenase-like"/>
    <property type="match status" value="1"/>
</dbReference>
<protein>
    <recommendedName>
        <fullName evidence="4">Outer membrane protein assembly factor BamB</fullName>
    </recommendedName>
</protein>
<dbReference type="InterPro" id="IPR017687">
    <property type="entry name" value="BamB"/>
</dbReference>
<dbReference type="OrthoDB" id="5173551at2"/>
<evidence type="ECO:0000259" key="6">
    <source>
        <dbReference type="Pfam" id="PF13360"/>
    </source>
</evidence>
<dbReference type="PROSITE" id="PS51257">
    <property type="entry name" value="PROKAR_LIPOPROTEIN"/>
    <property type="match status" value="1"/>
</dbReference>
<accession>A0A1I3WUV6</accession>
<evidence type="ECO:0000256" key="4">
    <source>
        <dbReference type="HAMAP-Rule" id="MF_00923"/>
    </source>
</evidence>
<dbReference type="InterPro" id="IPR015943">
    <property type="entry name" value="WD40/YVTN_repeat-like_dom_sf"/>
</dbReference>